<protein>
    <submittedName>
        <fullName evidence="1">Uncharacterized protein</fullName>
    </submittedName>
</protein>
<evidence type="ECO:0000313" key="2">
    <source>
        <dbReference type="Proteomes" id="UP000438476"/>
    </source>
</evidence>
<dbReference type="RefSeq" id="WP_160736672.1">
    <property type="nucleotide sequence ID" value="NZ_WTYT01000004.1"/>
</dbReference>
<dbReference type="AlphaFoldDB" id="A0A6I4T907"/>
<reference evidence="1 2" key="1">
    <citation type="submission" date="2019-12" db="EMBL/GenBank/DDBJ databases">
        <title>Genomic-based taxomic classification of the family Erythrobacteraceae.</title>
        <authorList>
            <person name="Xu L."/>
        </authorList>
    </citation>
    <scope>NUCLEOTIDE SEQUENCE [LARGE SCALE GENOMIC DNA]</scope>
    <source>
        <strain evidence="1 2">LMG 29518</strain>
    </source>
</reference>
<gene>
    <name evidence="1" type="ORF">GRI91_10800</name>
</gene>
<name>A0A6I4T907_9SPHN</name>
<accession>A0A6I4T907</accession>
<sequence length="121" mass="12458">MSLPARLAIVLLAALAIAGATLWLSRVSQNARQARAEARLQQDSAEAAMASGRDAVASLGAQASAESAIDRITQENADVILNAEGADAPVADPARNAALLSLCRRDAYRGSATCVQFTPAP</sequence>
<keyword evidence="2" id="KW-1185">Reference proteome</keyword>
<evidence type="ECO:0000313" key="1">
    <source>
        <dbReference type="EMBL" id="MXO66245.1"/>
    </source>
</evidence>
<proteinExistence type="predicted"/>
<dbReference type="OrthoDB" id="9554490at2"/>
<comment type="caution">
    <text evidence="1">The sequence shown here is derived from an EMBL/GenBank/DDBJ whole genome shotgun (WGS) entry which is preliminary data.</text>
</comment>
<dbReference type="EMBL" id="WTYT01000004">
    <property type="protein sequence ID" value="MXO66245.1"/>
    <property type="molecule type" value="Genomic_DNA"/>
</dbReference>
<dbReference type="Proteomes" id="UP000438476">
    <property type="component" value="Unassembled WGS sequence"/>
</dbReference>
<organism evidence="1 2">
    <name type="scientific">Altericroceibacterium endophyticum</name>
    <dbReference type="NCBI Taxonomy" id="1808508"/>
    <lineage>
        <taxon>Bacteria</taxon>
        <taxon>Pseudomonadati</taxon>
        <taxon>Pseudomonadota</taxon>
        <taxon>Alphaproteobacteria</taxon>
        <taxon>Sphingomonadales</taxon>
        <taxon>Erythrobacteraceae</taxon>
        <taxon>Altericroceibacterium</taxon>
    </lineage>
</organism>